<protein>
    <recommendedName>
        <fullName evidence="3">FAD-binding domain-containing protein</fullName>
    </recommendedName>
</protein>
<keyword evidence="2" id="KW-0503">Monooxygenase</keyword>
<dbReference type="PANTHER" id="PTHR13789">
    <property type="entry name" value="MONOOXYGENASE"/>
    <property type="match status" value="1"/>
</dbReference>
<dbReference type="NCBIfam" id="NF005720">
    <property type="entry name" value="PRK07538.1"/>
    <property type="match status" value="1"/>
</dbReference>
<dbReference type="InterPro" id="IPR050493">
    <property type="entry name" value="FAD-dep_Monooxygenase_BioMet"/>
</dbReference>
<evidence type="ECO:0000256" key="1">
    <source>
        <dbReference type="ARBA" id="ARBA00023002"/>
    </source>
</evidence>
<accession>E0Y1K2</accession>
<dbReference type="GO" id="GO:0004497">
    <property type="term" value="F:monooxygenase activity"/>
    <property type="evidence" value="ECO:0007669"/>
    <property type="project" value="UniProtKB-KW"/>
</dbReference>
<dbReference type="Gene3D" id="3.30.9.30">
    <property type="match status" value="1"/>
</dbReference>
<proteinExistence type="predicted"/>
<evidence type="ECO:0000256" key="2">
    <source>
        <dbReference type="ARBA" id="ARBA00023033"/>
    </source>
</evidence>
<dbReference type="SUPFAM" id="SSF51905">
    <property type="entry name" value="FAD/NAD(P)-binding domain"/>
    <property type="match status" value="1"/>
</dbReference>
<reference evidence="4" key="1">
    <citation type="journal article" date="2011" name="Environ. Microbiol.">
        <title>Time-series analyses of Monterey Bay coastal microbial picoplankton using a 'genome proxy' microarray.</title>
        <authorList>
            <person name="Rich V.I."/>
            <person name="Pham V.D."/>
            <person name="Eppley J."/>
            <person name="Shi Y."/>
            <person name="DeLong E.F."/>
        </authorList>
    </citation>
    <scope>NUCLEOTIDE SEQUENCE</scope>
</reference>
<evidence type="ECO:0000313" key="4">
    <source>
        <dbReference type="EMBL" id="ADI20543.1"/>
    </source>
</evidence>
<name>E0Y1K2_9PROT</name>
<dbReference type="Gene3D" id="3.50.50.60">
    <property type="entry name" value="FAD/NAD(P)-binding domain"/>
    <property type="match status" value="1"/>
</dbReference>
<dbReference type="SUPFAM" id="SSF54373">
    <property type="entry name" value="FAD-linked reductases, C-terminal domain"/>
    <property type="match status" value="1"/>
</dbReference>
<dbReference type="Pfam" id="PF01494">
    <property type="entry name" value="FAD_binding_3"/>
    <property type="match status" value="1"/>
</dbReference>
<keyword evidence="1" id="KW-0560">Oxidoreductase</keyword>
<sequence>MTVLIAGGGIAGLTLGLTLHQISIPFHIFETTRAPKPLGVGINLQPPAVRELFTLGLEDMLDEVGIQTRDYGFYTRTGQEIWTEPRGCHAGYNWPQYSVHRGRLQMALLDALRTRCGDSCITFGAKVRRYETKCDRVTVHYEVQGSAKTASADMLIGADGIHSGVRAQMYPTEGPPVWGGAIMWRGTSLAKPFLTGQSMILAGNNTQRFVSYPISEPDGATGLSQINWIAEKTVDPTTHFEKEDWNRRVDVNQFASDFSDWDFGWIDVPSLIAAATEVFEYPMVDREPVPRWTDGPVVLIGDAAHATYPVGSSGATQAILDTRILAAELRGHGLGSAAASAFEARVLPMANRVTLGNRGNGGPDAIMQIAEDRCKGDFTVLDRALPYDERAAHSASFKKLAGLSLGATNNAPALL</sequence>
<dbReference type="GO" id="GO:0071949">
    <property type="term" value="F:FAD binding"/>
    <property type="evidence" value="ECO:0007669"/>
    <property type="project" value="InterPro"/>
</dbReference>
<dbReference type="EMBL" id="GU474943">
    <property type="protein sequence ID" value="ADI20543.1"/>
    <property type="molecule type" value="Genomic_DNA"/>
</dbReference>
<dbReference type="PRINTS" id="PR00420">
    <property type="entry name" value="RNGMNOXGNASE"/>
</dbReference>
<dbReference type="InterPro" id="IPR036188">
    <property type="entry name" value="FAD/NAD-bd_sf"/>
</dbReference>
<dbReference type="InterPro" id="IPR002938">
    <property type="entry name" value="FAD-bd"/>
</dbReference>
<feature type="domain" description="FAD-binding" evidence="3">
    <location>
        <begin position="2"/>
        <end position="339"/>
    </location>
</feature>
<evidence type="ECO:0000259" key="3">
    <source>
        <dbReference type="Pfam" id="PF01494"/>
    </source>
</evidence>
<dbReference type="PANTHER" id="PTHR13789:SF268">
    <property type="entry name" value="5-METHYLPHENAZINE-1-CARBOXYLATE 1-MONOOXYGENASE"/>
    <property type="match status" value="1"/>
</dbReference>
<dbReference type="AlphaFoldDB" id="E0Y1K2"/>
<organism evidence="4">
    <name type="scientific">uncultured alpha proteobacterium EB080_L84F03</name>
    <dbReference type="NCBI Taxonomy" id="711004"/>
    <lineage>
        <taxon>Bacteria</taxon>
        <taxon>Pseudomonadati</taxon>
        <taxon>Pseudomonadota</taxon>
        <taxon>Alphaproteobacteria</taxon>
        <taxon>environmental samples</taxon>
    </lineage>
</organism>